<organism evidence="1 2">
    <name type="scientific">Brevundimonas staleyi</name>
    <dbReference type="NCBI Taxonomy" id="74326"/>
    <lineage>
        <taxon>Bacteria</taxon>
        <taxon>Pseudomonadati</taxon>
        <taxon>Pseudomonadota</taxon>
        <taxon>Alphaproteobacteria</taxon>
        <taxon>Caulobacterales</taxon>
        <taxon>Caulobacteraceae</taxon>
        <taxon>Brevundimonas</taxon>
    </lineage>
</organism>
<sequence>MTDAAYVAEARRSLRRRLFQRFKALGLPQDQVIQSVAKVERSALDATHLADLAAIAAAAGPAVAALAAAAPGDPALTAFVAVRDSTGDVIRDLATYEP</sequence>
<evidence type="ECO:0000313" key="2">
    <source>
        <dbReference type="Proteomes" id="UP001596152"/>
    </source>
</evidence>
<proteinExistence type="predicted"/>
<name>A0ABW0G109_9CAUL</name>
<evidence type="ECO:0008006" key="3">
    <source>
        <dbReference type="Google" id="ProtNLM"/>
    </source>
</evidence>
<gene>
    <name evidence="1" type="ORF">ACFPIE_20470</name>
</gene>
<protein>
    <recommendedName>
        <fullName evidence="3">XRE family transcriptional regulator</fullName>
    </recommendedName>
</protein>
<dbReference type="EMBL" id="JBHSLF010000056">
    <property type="protein sequence ID" value="MFC5346298.1"/>
    <property type="molecule type" value="Genomic_DNA"/>
</dbReference>
<accession>A0ABW0G109</accession>
<dbReference type="Proteomes" id="UP001596152">
    <property type="component" value="Unassembled WGS sequence"/>
</dbReference>
<comment type="caution">
    <text evidence="1">The sequence shown here is derived from an EMBL/GenBank/DDBJ whole genome shotgun (WGS) entry which is preliminary data.</text>
</comment>
<reference evidence="2" key="1">
    <citation type="journal article" date="2019" name="Int. J. Syst. Evol. Microbiol.">
        <title>The Global Catalogue of Microorganisms (GCM) 10K type strain sequencing project: providing services to taxonomists for standard genome sequencing and annotation.</title>
        <authorList>
            <consortium name="The Broad Institute Genomics Platform"/>
            <consortium name="The Broad Institute Genome Sequencing Center for Infectious Disease"/>
            <person name="Wu L."/>
            <person name="Ma J."/>
        </authorList>
    </citation>
    <scope>NUCLEOTIDE SEQUENCE [LARGE SCALE GENOMIC DNA]</scope>
    <source>
        <strain evidence="2">JCM 12125</strain>
    </source>
</reference>
<evidence type="ECO:0000313" key="1">
    <source>
        <dbReference type="EMBL" id="MFC5346298.1"/>
    </source>
</evidence>
<dbReference type="RefSeq" id="WP_374036812.1">
    <property type="nucleotide sequence ID" value="NZ_CP169082.1"/>
</dbReference>
<keyword evidence="2" id="KW-1185">Reference proteome</keyword>